<accession>A0A3E2VUA2</accession>
<dbReference type="RefSeq" id="WP_117443532.1">
    <property type="nucleotide sequence ID" value="NZ_JAJFEN010000028.1"/>
</dbReference>
<proteinExistence type="predicted"/>
<reference evidence="1 2" key="1">
    <citation type="submission" date="2018-08" db="EMBL/GenBank/DDBJ databases">
        <title>A genome reference for cultivated species of the human gut microbiota.</title>
        <authorList>
            <person name="Zou Y."/>
            <person name="Xue W."/>
            <person name="Luo G."/>
        </authorList>
    </citation>
    <scope>NUCLEOTIDE SEQUENCE [LARGE SCALE GENOMIC DNA]</scope>
    <source>
        <strain evidence="1 2">OF01-2LB</strain>
    </source>
</reference>
<protein>
    <submittedName>
        <fullName evidence="1">Uncharacterized protein</fullName>
    </submittedName>
</protein>
<organism evidence="1 2">
    <name type="scientific">Clostridium innocuum</name>
    <dbReference type="NCBI Taxonomy" id="1522"/>
    <lineage>
        <taxon>Bacteria</taxon>
        <taxon>Bacillati</taxon>
        <taxon>Bacillota</taxon>
        <taxon>Clostridia</taxon>
        <taxon>Eubacteriales</taxon>
        <taxon>Clostridiaceae</taxon>
        <taxon>Clostridium</taxon>
    </lineage>
</organism>
<dbReference type="EMBL" id="QVEV01000019">
    <property type="protein sequence ID" value="RGC14585.1"/>
    <property type="molecule type" value="Genomic_DNA"/>
</dbReference>
<dbReference type="AlphaFoldDB" id="A0A3E2VUA2"/>
<evidence type="ECO:0000313" key="1">
    <source>
        <dbReference type="EMBL" id="RGC14585.1"/>
    </source>
</evidence>
<comment type="caution">
    <text evidence="1">The sequence shown here is derived from an EMBL/GenBank/DDBJ whole genome shotgun (WGS) entry which is preliminary data.</text>
</comment>
<evidence type="ECO:0000313" key="2">
    <source>
        <dbReference type="Proteomes" id="UP000260025"/>
    </source>
</evidence>
<dbReference type="Proteomes" id="UP000260025">
    <property type="component" value="Unassembled WGS sequence"/>
</dbReference>
<gene>
    <name evidence="1" type="ORF">DXA38_12890</name>
</gene>
<name>A0A3E2VUA2_CLOIN</name>
<sequence length="61" mass="6753">MGCPIDKPLLHGARKTARNPDMDVRRIPYEVRDDATPDMLAVISIVCALAQGYCKENRGLP</sequence>